<dbReference type="PANTHER" id="PTHR46300:SF7">
    <property type="entry name" value="P450, PUTATIVE (EUROFUNG)-RELATED"/>
    <property type="match status" value="1"/>
</dbReference>
<dbReference type="Pfam" id="PF00067">
    <property type="entry name" value="p450"/>
    <property type="match status" value="1"/>
</dbReference>
<evidence type="ECO:0000256" key="11">
    <source>
        <dbReference type="SAM" id="SignalP"/>
    </source>
</evidence>
<dbReference type="GO" id="GO:0004497">
    <property type="term" value="F:monooxygenase activity"/>
    <property type="evidence" value="ECO:0007669"/>
    <property type="project" value="UniProtKB-KW"/>
</dbReference>
<dbReference type="SUPFAM" id="SSF48264">
    <property type="entry name" value="Cytochrome P450"/>
    <property type="match status" value="1"/>
</dbReference>
<dbReference type="AlphaFoldDB" id="A0A0D0CSK3"/>
<dbReference type="PRINTS" id="PR00463">
    <property type="entry name" value="EP450I"/>
</dbReference>
<dbReference type="GO" id="GO:0005506">
    <property type="term" value="F:iron ion binding"/>
    <property type="evidence" value="ECO:0007669"/>
    <property type="project" value="InterPro"/>
</dbReference>
<dbReference type="Proteomes" id="UP000053593">
    <property type="component" value="Unassembled WGS sequence"/>
</dbReference>
<dbReference type="GO" id="GO:0020037">
    <property type="term" value="F:heme binding"/>
    <property type="evidence" value="ECO:0007669"/>
    <property type="project" value="InterPro"/>
</dbReference>
<dbReference type="PANTHER" id="PTHR46300">
    <property type="entry name" value="P450, PUTATIVE (EUROFUNG)-RELATED-RELATED"/>
    <property type="match status" value="1"/>
</dbReference>
<keyword evidence="11" id="KW-0732">Signal</keyword>
<evidence type="ECO:0000256" key="5">
    <source>
        <dbReference type="ARBA" id="ARBA00022723"/>
    </source>
</evidence>
<keyword evidence="7 9" id="KW-0408">Iron</keyword>
<evidence type="ECO:0000256" key="6">
    <source>
        <dbReference type="ARBA" id="ARBA00023002"/>
    </source>
</evidence>
<dbReference type="CDD" id="cd11065">
    <property type="entry name" value="CYP64-like"/>
    <property type="match status" value="1"/>
</dbReference>
<dbReference type="GO" id="GO:0016705">
    <property type="term" value="F:oxidoreductase activity, acting on paired donors, with incorporation or reduction of molecular oxygen"/>
    <property type="evidence" value="ECO:0007669"/>
    <property type="project" value="InterPro"/>
</dbReference>
<dbReference type="EMBL" id="KN834784">
    <property type="protein sequence ID" value="KIK58663.1"/>
    <property type="molecule type" value="Genomic_DNA"/>
</dbReference>
<feature type="signal peptide" evidence="11">
    <location>
        <begin position="1"/>
        <end position="18"/>
    </location>
</feature>
<evidence type="ECO:0000256" key="1">
    <source>
        <dbReference type="ARBA" id="ARBA00001971"/>
    </source>
</evidence>
<evidence type="ECO:0000313" key="13">
    <source>
        <dbReference type="Proteomes" id="UP000053593"/>
    </source>
</evidence>
<dbReference type="InterPro" id="IPR017972">
    <property type="entry name" value="Cyt_P450_CS"/>
</dbReference>
<dbReference type="HOGENOM" id="CLU_001570_2_3_1"/>
<evidence type="ECO:0000256" key="9">
    <source>
        <dbReference type="PIRSR" id="PIRSR602401-1"/>
    </source>
</evidence>
<proteinExistence type="inferred from homology"/>
<evidence type="ECO:0000256" key="3">
    <source>
        <dbReference type="ARBA" id="ARBA00010617"/>
    </source>
</evidence>
<comment type="cofactor">
    <cofactor evidence="1 9">
        <name>heme</name>
        <dbReference type="ChEBI" id="CHEBI:30413"/>
    </cofactor>
</comment>
<feature type="chain" id="PRO_5002225438" description="Cytochrome P450" evidence="11">
    <location>
        <begin position="19"/>
        <end position="512"/>
    </location>
</feature>
<accession>A0A0D0CSK3</accession>
<keyword evidence="13" id="KW-1185">Reference proteome</keyword>
<protein>
    <recommendedName>
        <fullName evidence="14">Cytochrome P450</fullName>
    </recommendedName>
</protein>
<gene>
    <name evidence="12" type="ORF">GYMLUDRAFT_170790</name>
</gene>
<sequence length="512" mass="57965">MLGLTLIAAAFILTLVSSIWRQRSSKPPLPPGPRKLPILGNLLDMPAMFPWITFSQWAKEFQTDILHLNVAGSSYIILNTYEGANDLLDKRSSIYSSRSVVCSILNLLWNRDFALMPYGEDWNSHRKLIHQEFRPVRSESLHRLHGKKALGIFLNSLLHSPQDWKDQIRHMVGSIILGVVYGIRVQSQDDPNIKAIEKMNLVVNEAVLPTKFLVNVIPMLKYVPSWFPGASFKRKAKAWNGIFSATIKPPFLRTKNAMVDPRPDYLSKEEEIIMETAGTMFEGGADTGTITLETFMLAILCFPHVQREAQAELDRVVGRERLPEHADRELLPYVTAIIGKFAHSYVIYQPIGVAHRVDTDDTYKGYHIPKNSTVLPNVWAMLHDPNVYGSDTDTFEPKRWLLKISDDQGITGEWKLNPDMRDPLVVTFGFGRRACPGKHLAISTFWTGIASILHLFNVTSAVDEDSNKPIQPKIEYSNLGLFNQPTPFKCTIKPRSEVHADLIRQALPNDMD</sequence>
<dbReference type="InterPro" id="IPR036396">
    <property type="entry name" value="Cyt_P450_sf"/>
</dbReference>
<evidence type="ECO:0000256" key="10">
    <source>
        <dbReference type="RuleBase" id="RU000461"/>
    </source>
</evidence>
<evidence type="ECO:0000256" key="8">
    <source>
        <dbReference type="ARBA" id="ARBA00023033"/>
    </source>
</evidence>
<evidence type="ECO:0000256" key="2">
    <source>
        <dbReference type="ARBA" id="ARBA00005179"/>
    </source>
</evidence>
<keyword evidence="4 9" id="KW-0349">Heme</keyword>
<dbReference type="InterPro" id="IPR002401">
    <property type="entry name" value="Cyt_P450_E_grp-I"/>
</dbReference>
<reference evidence="12 13" key="1">
    <citation type="submission" date="2014-04" db="EMBL/GenBank/DDBJ databases">
        <title>Evolutionary Origins and Diversification of the Mycorrhizal Mutualists.</title>
        <authorList>
            <consortium name="DOE Joint Genome Institute"/>
            <consortium name="Mycorrhizal Genomics Consortium"/>
            <person name="Kohler A."/>
            <person name="Kuo A."/>
            <person name="Nagy L.G."/>
            <person name="Floudas D."/>
            <person name="Copeland A."/>
            <person name="Barry K.W."/>
            <person name="Cichocki N."/>
            <person name="Veneault-Fourrey C."/>
            <person name="LaButti K."/>
            <person name="Lindquist E.A."/>
            <person name="Lipzen A."/>
            <person name="Lundell T."/>
            <person name="Morin E."/>
            <person name="Murat C."/>
            <person name="Riley R."/>
            <person name="Ohm R."/>
            <person name="Sun H."/>
            <person name="Tunlid A."/>
            <person name="Henrissat B."/>
            <person name="Grigoriev I.V."/>
            <person name="Hibbett D.S."/>
            <person name="Martin F."/>
        </authorList>
    </citation>
    <scope>NUCLEOTIDE SEQUENCE [LARGE SCALE GENOMIC DNA]</scope>
    <source>
        <strain evidence="12 13">FD-317 M1</strain>
    </source>
</reference>
<comment type="pathway">
    <text evidence="2">Secondary metabolite biosynthesis.</text>
</comment>
<dbReference type="InterPro" id="IPR050364">
    <property type="entry name" value="Cytochrome_P450_fung"/>
</dbReference>
<feature type="binding site" description="axial binding residue" evidence="9">
    <location>
        <position position="435"/>
    </location>
    <ligand>
        <name>heme</name>
        <dbReference type="ChEBI" id="CHEBI:30413"/>
    </ligand>
    <ligandPart>
        <name>Fe</name>
        <dbReference type="ChEBI" id="CHEBI:18248"/>
    </ligandPart>
</feature>
<dbReference type="InterPro" id="IPR001128">
    <property type="entry name" value="Cyt_P450"/>
</dbReference>
<name>A0A0D0CSK3_9AGAR</name>
<evidence type="ECO:0008006" key="14">
    <source>
        <dbReference type="Google" id="ProtNLM"/>
    </source>
</evidence>
<dbReference type="PROSITE" id="PS00086">
    <property type="entry name" value="CYTOCHROME_P450"/>
    <property type="match status" value="1"/>
</dbReference>
<organism evidence="12 13">
    <name type="scientific">Collybiopsis luxurians FD-317 M1</name>
    <dbReference type="NCBI Taxonomy" id="944289"/>
    <lineage>
        <taxon>Eukaryota</taxon>
        <taxon>Fungi</taxon>
        <taxon>Dikarya</taxon>
        <taxon>Basidiomycota</taxon>
        <taxon>Agaricomycotina</taxon>
        <taxon>Agaricomycetes</taxon>
        <taxon>Agaricomycetidae</taxon>
        <taxon>Agaricales</taxon>
        <taxon>Marasmiineae</taxon>
        <taxon>Omphalotaceae</taxon>
        <taxon>Collybiopsis</taxon>
        <taxon>Collybiopsis luxurians</taxon>
    </lineage>
</organism>
<dbReference type="OrthoDB" id="2789670at2759"/>
<evidence type="ECO:0000256" key="7">
    <source>
        <dbReference type="ARBA" id="ARBA00023004"/>
    </source>
</evidence>
<dbReference type="Gene3D" id="1.10.630.10">
    <property type="entry name" value="Cytochrome P450"/>
    <property type="match status" value="1"/>
</dbReference>
<keyword evidence="8 10" id="KW-0503">Monooxygenase</keyword>
<evidence type="ECO:0000313" key="12">
    <source>
        <dbReference type="EMBL" id="KIK58663.1"/>
    </source>
</evidence>
<comment type="similarity">
    <text evidence="3 10">Belongs to the cytochrome P450 family.</text>
</comment>
<keyword evidence="5 9" id="KW-0479">Metal-binding</keyword>
<evidence type="ECO:0000256" key="4">
    <source>
        <dbReference type="ARBA" id="ARBA00022617"/>
    </source>
</evidence>
<keyword evidence="6 10" id="KW-0560">Oxidoreductase</keyword>